<accession>A0AAJ5RQB3</accession>
<evidence type="ECO:0000313" key="4">
    <source>
        <dbReference type="Proteomes" id="UP001289615"/>
    </source>
</evidence>
<protein>
    <submittedName>
        <fullName evidence="2">DUF1963 domain-containing protein</fullName>
    </submittedName>
</protein>
<dbReference type="Proteomes" id="UP001289615">
    <property type="component" value="Unassembled WGS sequence"/>
</dbReference>
<dbReference type="Gene3D" id="2.30.320.10">
    <property type="entry name" value="YwqG-like"/>
    <property type="match status" value="1"/>
</dbReference>
<dbReference type="Proteomes" id="UP001219585">
    <property type="component" value="Chromosome"/>
</dbReference>
<organism evidence="2 3">
    <name type="scientific">Lysinibacillus irui</name>
    <dbReference type="NCBI Taxonomy" id="2998077"/>
    <lineage>
        <taxon>Bacteria</taxon>
        <taxon>Bacillati</taxon>
        <taxon>Bacillota</taxon>
        <taxon>Bacilli</taxon>
        <taxon>Bacillales</taxon>
        <taxon>Bacillaceae</taxon>
        <taxon>Lysinibacillus</taxon>
    </lineage>
</organism>
<evidence type="ECO:0000313" key="2">
    <source>
        <dbReference type="EMBL" id="WDV08647.1"/>
    </source>
</evidence>
<evidence type="ECO:0000313" key="1">
    <source>
        <dbReference type="EMBL" id="MEA0977789.1"/>
    </source>
</evidence>
<dbReference type="KEGG" id="liu:OU989_09285"/>
<proteinExistence type="predicted"/>
<evidence type="ECO:0000313" key="3">
    <source>
        <dbReference type="Proteomes" id="UP001219585"/>
    </source>
</evidence>
<keyword evidence="4" id="KW-1185">Reference proteome</keyword>
<sequence>MTIEEIRAQLARPATVFQTGGVRPTHHLMESWIGYVGWSFPEEQQPSGYQPLATFFLQDLPYVPTALKSFQLLTIFVHDHVYDHLNEDDLRPYFDIRAYTTLEGLVKREWQHDQLRAFPLMPKLITNDYPLWDGGGMPAQLEEKILTLEQEGTLDYFDDIVEELYPLHKIGGYPTFCQSGIDFGEGSPFVLQIASDAKAQLNIVDNGNFYFFYHETTRSWHVYCDFY</sequence>
<dbReference type="EMBL" id="CP113527">
    <property type="protein sequence ID" value="WDV08647.1"/>
    <property type="molecule type" value="Genomic_DNA"/>
</dbReference>
<dbReference type="AlphaFoldDB" id="A0AAJ5RQB3"/>
<name>A0AAJ5RQB3_9BACI</name>
<dbReference type="RefSeq" id="WP_274796855.1">
    <property type="nucleotide sequence ID" value="NZ_CP113527.1"/>
</dbReference>
<dbReference type="EMBL" id="JAXUIA010000012">
    <property type="protein sequence ID" value="MEA0977789.1"/>
    <property type="molecule type" value="Genomic_DNA"/>
</dbReference>
<reference evidence="2" key="1">
    <citation type="submission" date="2022-11" db="EMBL/GenBank/DDBJ databases">
        <title>Lysinibacillus irui.</title>
        <authorList>
            <person name="Akintayo S.O."/>
        </authorList>
    </citation>
    <scope>NUCLEOTIDE SEQUENCE</scope>
    <source>
        <strain evidence="2">IRB4-01</strain>
    </source>
</reference>
<reference evidence="1 4" key="2">
    <citation type="submission" date="2023-12" db="EMBL/GenBank/DDBJ databases">
        <title>Genome comparison identifies genes involved in endophytic behavior of Lysinibacillus irui and provides insights into its role as a plant-growth promoting bacterium.</title>
        <authorList>
            <person name="Hilario S."/>
            <person name="Matos I."/>
            <person name="Goncalves M.F.M."/>
            <person name="Pardo C.A."/>
            <person name="Santos M.J."/>
        </authorList>
    </citation>
    <scope>NUCLEOTIDE SEQUENCE [LARGE SCALE GENOMIC DNA]</scope>
    <source>
        <strain evidence="1 4">B3</strain>
    </source>
</reference>
<gene>
    <name evidence="2" type="ORF">OU989_09285</name>
    <name evidence="1" type="ORF">U6C28_15880</name>
</gene>